<evidence type="ECO:0000256" key="1">
    <source>
        <dbReference type="ARBA" id="ARBA00022598"/>
    </source>
</evidence>
<comment type="function">
    <text evidence="3">Catalyzes the formation of N(4)-acetylcytidine (ac(4)C) at the wobble position of elongator tRNA(Met), using acetate and ATP as substrates. First activates an acetate ion to form acetyladenylate (Ac-AMP) and then transfers the acetyl group to tRNA to form ac(4)C34.</text>
</comment>
<dbReference type="AlphaFoldDB" id="A0A160M9E2"/>
<gene>
    <name evidence="3" type="primary">tmcAL</name>
    <name evidence="4" type="ORF">A361_09095</name>
</gene>
<keyword evidence="3" id="KW-0694">RNA-binding</keyword>
<dbReference type="eggNOG" id="COG1323">
    <property type="taxonomic scope" value="Bacteria"/>
</dbReference>
<dbReference type="EMBL" id="CP015506">
    <property type="protein sequence ID" value="AND39272.1"/>
    <property type="molecule type" value="Genomic_DNA"/>
</dbReference>
<dbReference type="NCBIfam" id="NF010191">
    <property type="entry name" value="PRK13670.1"/>
    <property type="match status" value="1"/>
</dbReference>
<dbReference type="Proteomes" id="UP000077856">
    <property type="component" value="Chromosome"/>
</dbReference>
<keyword evidence="3" id="KW-0547">Nucleotide-binding</keyword>
<feature type="binding site" evidence="3">
    <location>
        <begin position="7"/>
        <end position="20"/>
    </location>
    <ligand>
        <name>ATP</name>
        <dbReference type="ChEBI" id="CHEBI:30616"/>
    </ligand>
</feature>
<evidence type="ECO:0000313" key="5">
    <source>
        <dbReference type="Proteomes" id="UP000077856"/>
    </source>
</evidence>
<sequence length="404" mass="46131">MNATGVIVEYNPFHNGHAFHLEQAKKVSGAETIIAVMSGNFLQRGEPALVSKWKRAEMALRAGADIVFELPYQFAVQQADIFASGAVSILEAAGCRSLCFGSESGSMESFHQTLSFLEEHNSAYQERVRVHLDAGFSYPKATSMAFLDLNPEGELVDLSKPNNILGFQYLKSARRQYSSMELFTVARKSAGYHDEQFASDSIASATSIRKALFSKNGEIESIRQYVPETTYLGLLQYKKEFGGFHQWEQYWPFLKFRLVHLQPEKLRDIYEMEEGLEHRFLSAALQAQTFQQFMEKIKTKRYTWTRLQRACVHILTNTEKSEMPNKPLKADYLHLLGMSKNGRKYLNRHKFELKLPLISRISSHAAQQLQLDIKASRVYAMGIDGGRDRTLMQKEFNQPPIMVD</sequence>
<dbReference type="EC" id="6.3.4.-" evidence="3"/>
<feature type="binding site" evidence="3">
    <location>
        <position position="162"/>
    </location>
    <ligand>
        <name>ATP</name>
        <dbReference type="ChEBI" id="CHEBI:30616"/>
    </ligand>
</feature>
<dbReference type="HAMAP" id="MF_01539">
    <property type="entry name" value="TmcAL"/>
    <property type="match status" value="1"/>
</dbReference>
<evidence type="ECO:0000313" key="4">
    <source>
        <dbReference type="EMBL" id="AND39272.1"/>
    </source>
</evidence>
<dbReference type="RefSeq" id="WP_019381700.1">
    <property type="nucleotide sequence ID" value="NZ_CP015506.1"/>
</dbReference>
<dbReference type="GO" id="GO:0000049">
    <property type="term" value="F:tRNA binding"/>
    <property type="evidence" value="ECO:0007669"/>
    <property type="project" value="UniProtKB-KW"/>
</dbReference>
<dbReference type="PANTHER" id="PTHR37825">
    <property type="entry name" value="TRNA(MET) CYTIDINE ACETATE LIGASE"/>
    <property type="match status" value="1"/>
</dbReference>
<dbReference type="InterPro" id="IPR014729">
    <property type="entry name" value="Rossmann-like_a/b/a_fold"/>
</dbReference>
<accession>A0A160M9E2</accession>
<proteinExistence type="inferred from homology"/>
<dbReference type="GO" id="GO:0016879">
    <property type="term" value="F:ligase activity, forming carbon-nitrogen bonds"/>
    <property type="evidence" value="ECO:0007669"/>
    <property type="project" value="UniProtKB-UniRule"/>
</dbReference>
<comment type="catalytic activity">
    <reaction evidence="3">
        <text>cytidine(34) in elongator tRNA(Met) + acetate + ATP = N(4)-acetylcytidine(34) in elongator tRNA(Met) + AMP + diphosphate</text>
        <dbReference type="Rhea" id="RHEA:58144"/>
        <dbReference type="Rhea" id="RHEA-COMP:10693"/>
        <dbReference type="Rhea" id="RHEA-COMP:10694"/>
        <dbReference type="ChEBI" id="CHEBI:30089"/>
        <dbReference type="ChEBI" id="CHEBI:30616"/>
        <dbReference type="ChEBI" id="CHEBI:33019"/>
        <dbReference type="ChEBI" id="CHEBI:74900"/>
        <dbReference type="ChEBI" id="CHEBI:82748"/>
        <dbReference type="ChEBI" id="CHEBI:456215"/>
    </reaction>
</comment>
<evidence type="ECO:0000256" key="2">
    <source>
        <dbReference type="ARBA" id="ARBA00022694"/>
    </source>
</evidence>
<keyword evidence="3" id="KW-0067">ATP-binding</keyword>
<comment type="caution">
    <text evidence="3">Lacks conserved residue(s) required for the propagation of feature annotation.</text>
</comment>
<dbReference type="PANTHER" id="PTHR37825:SF1">
    <property type="entry name" value="TRNA(MET) CYTIDINE ACETATE LIGASE"/>
    <property type="match status" value="1"/>
</dbReference>
<dbReference type="GO" id="GO:0005524">
    <property type="term" value="F:ATP binding"/>
    <property type="evidence" value="ECO:0007669"/>
    <property type="project" value="UniProtKB-KW"/>
</dbReference>
<keyword evidence="1 3" id="KW-0436">Ligase</keyword>
<dbReference type="Pfam" id="PF05636">
    <property type="entry name" value="HIGH_NTase1"/>
    <property type="match status" value="1"/>
</dbReference>
<evidence type="ECO:0000256" key="3">
    <source>
        <dbReference type="HAMAP-Rule" id="MF_01539"/>
    </source>
</evidence>
<dbReference type="KEGG" id="bon:A361_09095"/>
<feature type="binding site" evidence="3">
    <location>
        <position position="187"/>
    </location>
    <ligand>
        <name>ATP</name>
        <dbReference type="ChEBI" id="CHEBI:30616"/>
    </ligand>
</feature>
<protein>
    <recommendedName>
        <fullName evidence="3">tRNA(Met) cytidine acetate ligase</fullName>
        <ecNumber evidence="3">6.3.4.-</ecNumber>
    </recommendedName>
</protein>
<comment type="similarity">
    <text evidence="3">Belongs to the TmcAL family.</text>
</comment>
<feature type="binding site" evidence="3">
    <location>
        <position position="101"/>
    </location>
    <ligand>
        <name>ATP</name>
        <dbReference type="ChEBI" id="CHEBI:30616"/>
    </ligand>
</feature>
<name>A0A160M9E2_9BACI</name>
<organism evidence="4 5">
    <name type="scientific">Cytobacillus oceanisediminis 2691</name>
    <dbReference type="NCBI Taxonomy" id="1196031"/>
    <lineage>
        <taxon>Bacteria</taxon>
        <taxon>Bacillati</taxon>
        <taxon>Bacillota</taxon>
        <taxon>Bacilli</taxon>
        <taxon>Bacillales</taxon>
        <taxon>Bacillaceae</taxon>
        <taxon>Cytobacillus</taxon>
    </lineage>
</organism>
<comment type="subcellular location">
    <subcellularLocation>
        <location evidence="3">Cytoplasm</location>
    </subcellularLocation>
</comment>
<dbReference type="SUPFAM" id="SSF52374">
    <property type="entry name" value="Nucleotidylyl transferase"/>
    <property type="match status" value="1"/>
</dbReference>
<dbReference type="GO" id="GO:0005737">
    <property type="term" value="C:cytoplasm"/>
    <property type="evidence" value="ECO:0007669"/>
    <property type="project" value="UniProtKB-SubCell"/>
</dbReference>
<dbReference type="GO" id="GO:0006400">
    <property type="term" value="P:tRNA modification"/>
    <property type="evidence" value="ECO:0007669"/>
    <property type="project" value="UniProtKB-UniRule"/>
</dbReference>
<keyword evidence="3" id="KW-0820">tRNA-binding</keyword>
<dbReference type="STRING" id="1196031.A361_09095"/>
<dbReference type="InterPro" id="IPR008513">
    <property type="entry name" value="tRNA(Met)_cyd_acetate_ligase"/>
</dbReference>
<dbReference type="Gene3D" id="3.40.50.620">
    <property type="entry name" value="HUPs"/>
    <property type="match status" value="1"/>
</dbReference>
<keyword evidence="3" id="KW-0963">Cytoplasm</keyword>
<reference evidence="4 5" key="1">
    <citation type="submission" date="2016-04" db="EMBL/GenBank/DDBJ databases">
        <title>Complete genome sequence of Bacillus oceanisediminis strain 2691.</title>
        <authorList>
            <person name="Jeong H."/>
            <person name="Kim H.J."/>
            <person name="Lee D.-W."/>
        </authorList>
    </citation>
    <scope>NUCLEOTIDE SEQUENCE [LARGE SCALE GENOMIC DNA]</scope>
    <source>
        <strain evidence="4 5">2691</strain>
    </source>
</reference>
<keyword evidence="2 3" id="KW-0819">tRNA processing</keyword>